<reference evidence="2" key="1">
    <citation type="submission" date="2016-11" db="EMBL/GenBank/DDBJ databases">
        <authorList>
            <person name="Shukria A."/>
            <person name="Stevens D.C."/>
        </authorList>
    </citation>
    <scope>NUCLEOTIDE SEQUENCE [LARGE SCALE GENOMIC DNA]</scope>
    <source>
        <strain evidence="2">Cbfe23</strain>
    </source>
</reference>
<sequence>MNRLVLVLGLALLAGCATVKSSRVRPDYETTDKTRVKRLAVVVQPLPDGRQQLGDLWSLIARRHVNQNRLFLVKANFARSGAPEDTTFKDLCVEGIEGVLWLAPESVQLVGKGVEAGVKAQLVRCSDGGEIWAAEAAGSWNSEDKRYAALTEQYAGELGPEAGPYVAPSFRLLSATLDTLPNPLLNDEDTNEKIELGE</sequence>
<dbReference type="EMBL" id="MPIN01000001">
    <property type="protein sequence ID" value="OJH42427.1"/>
    <property type="molecule type" value="Genomic_DNA"/>
</dbReference>
<comment type="caution">
    <text evidence="1">The sequence shown here is derived from an EMBL/GenBank/DDBJ whole genome shotgun (WGS) entry which is preliminary data.</text>
</comment>
<dbReference type="NCBIfam" id="TIGR04455">
    <property type="entry name" value="lipo_MXAN_6521"/>
    <property type="match status" value="1"/>
</dbReference>
<dbReference type="RefSeq" id="WP_071896520.1">
    <property type="nucleotide sequence ID" value="NZ_MPIN01000001.1"/>
</dbReference>
<dbReference type="AlphaFoldDB" id="A0A1L9BJK2"/>
<evidence type="ECO:0000313" key="1">
    <source>
        <dbReference type="EMBL" id="OJH42427.1"/>
    </source>
</evidence>
<organism evidence="1 2">
    <name type="scientific">Cystobacter ferrugineus</name>
    <dbReference type="NCBI Taxonomy" id="83449"/>
    <lineage>
        <taxon>Bacteria</taxon>
        <taxon>Pseudomonadati</taxon>
        <taxon>Myxococcota</taxon>
        <taxon>Myxococcia</taxon>
        <taxon>Myxococcales</taxon>
        <taxon>Cystobacterineae</taxon>
        <taxon>Archangiaceae</taxon>
        <taxon>Cystobacter</taxon>
    </lineage>
</organism>
<proteinExistence type="predicted"/>
<evidence type="ECO:0000313" key="2">
    <source>
        <dbReference type="Proteomes" id="UP000182229"/>
    </source>
</evidence>
<dbReference type="STRING" id="83449.BON30_04325"/>
<dbReference type="Proteomes" id="UP000182229">
    <property type="component" value="Unassembled WGS sequence"/>
</dbReference>
<keyword evidence="2" id="KW-1185">Reference proteome</keyword>
<dbReference type="OrthoDB" id="5381109at2"/>
<accession>A0A1L9BJK2</accession>
<dbReference type="InterPro" id="IPR031027">
    <property type="entry name" value="Lipo_MXAN_6521"/>
</dbReference>
<reference evidence="1 2" key="2">
    <citation type="submission" date="2016-12" db="EMBL/GenBank/DDBJ databases">
        <title>Draft Genome Sequence of Cystobacter ferrugineus Strain Cbfe23.</title>
        <authorList>
            <person name="Akbar S."/>
            <person name="Dowd S.E."/>
            <person name="Stevens D.C."/>
        </authorList>
    </citation>
    <scope>NUCLEOTIDE SEQUENCE [LARGE SCALE GENOMIC DNA]</scope>
    <source>
        <strain evidence="1 2">Cbfe23</strain>
    </source>
</reference>
<evidence type="ECO:0008006" key="3">
    <source>
        <dbReference type="Google" id="ProtNLM"/>
    </source>
</evidence>
<protein>
    <recommendedName>
        <fullName evidence="3">Lipoprotein</fullName>
    </recommendedName>
</protein>
<gene>
    <name evidence="1" type="ORF">BON30_04325</name>
</gene>
<name>A0A1L9BJK2_9BACT</name>
<dbReference type="PROSITE" id="PS51257">
    <property type="entry name" value="PROKAR_LIPOPROTEIN"/>
    <property type="match status" value="1"/>
</dbReference>